<dbReference type="Pfam" id="PF01545">
    <property type="entry name" value="Cation_efflux"/>
    <property type="match status" value="1"/>
</dbReference>
<feature type="transmembrane region" description="Helical" evidence="9">
    <location>
        <begin position="149"/>
        <end position="170"/>
    </location>
</feature>
<dbReference type="InterPro" id="IPR002524">
    <property type="entry name" value="Cation_efflux"/>
</dbReference>
<dbReference type="SUPFAM" id="SSF161111">
    <property type="entry name" value="Cation efflux protein transmembrane domain-like"/>
    <property type="match status" value="1"/>
</dbReference>
<feature type="transmembrane region" description="Helical" evidence="9">
    <location>
        <begin position="82"/>
        <end position="103"/>
    </location>
</feature>
<dbReference type="InterPro" id="IPR058533">
    <property type="entry name" value="Cation_efflux_TM"/>
</dbReference>
<evidence type="ECO:0000256" key="9">
    <source>
        <dbReference type="SAM" id="Phobius"/>
    </source>
</evidence>
<keyword evidence="5" id="KW-0864">Zinc transport</keyword>
<feature type="transmembrane region" description="Helical" evidence="9">
    <location>
        <begin position="176"/>
        <end position="198"/>
    </location>
</feature>
<evidence type="ECO:0000259" key="10">
    <source>
        <dbReference type="Pfam" id="PF01545"/>
    </source>
</evidence>
<evidence type="ECO:0000256" key="2">
    <source>
        <dbReference type="ARBA" id="ARBA00008873"/>
    </source>
</evidence>
<protein>
    <submittedName>
        <fullName evidence="12">Cobalt-zinc-cadmium efflux system protein</fullName>
    </submittedName>
</protein>
<evidence type="ECO:0000256" key="3">
    <source>
        <dbReference type="ARBA" id="ARBA00022448"/>
    </source>
</evidence>
<dbReference type="RefSeq" id="WP_253447916.1">
    <property type="nucleotide sequence ID" value="NZ_JALJYF010000002.1"/>
</dbReference>
<comment type="similarity">
    <text evidence="2">Belongs to the cation diffusion facilitator (CDF) transporter (TC 2.A.4) family. SLC30A subfamily.</text>
</comment>
<feature type="domain" description="Cation efflux protein transmembrane" evidence="10">
    <location>
        <begin position="15"/>
        <end position="206"/>
    </location>
</feature>
<reference evidence="12 13" key="1">
    <citation type="submission" date="2022-03" db="EMBL/GenBank/DDBJ databases">
        <title>Genomic Encyclopedia of Type Strains, Phase III (KMG-III): the genomes of soil and plant-associated and newly described type strains.</title>
        <authorList>
            <person name="Whitman W."/>
        </authorList>
    </citation>
    <scope>NUCLEOTIDE SEQUENCE [LARGE SCALE GENOMIC DNA]</scope>
    <source>
        <strain evidence="12 13">BSker1</strain>
    </source>
</reference>
<gene>
    <name evidence="12" type="ORF">J2T60_001551</name>
</gene>
<keyword evidence="5" id="KW-0862">Zinc</keyword>
<evidence type="ECO:0000256" key="6">
    <source>
        <dbReference type="ARBA" id="ARBA00022989"/>
    </source>
</evidence>
<comment type="subcellular location">
    <subcellularLocation>
        <location evidence="1">Membrane</location>
        <topology evidence="1">Multi-pass membrane protein</topology>
    </subcellularLocation>
</comment>
<dbReference type="InterPro" id="IPR027470">
    <property type="entry name" value="Cation_efflux_CTD"/>
</dbReference>
<evidence type="ECO:0000313" key="12">
    <source>
        <dbReference type="EMBL" id="MCP1727551.1"/>
    </source>
</evidence>
<dbReference type="PANTHER" id="PTHR11562:SF17">
    <property type="entry name" value="RE54080P-RELATED"/>
    <property type="match status" value="1"/>
</dbReference>
<evidence type="ECO:0000256" key="8">
    <source>
        <dbReference type="ARBA" id="ARBA00023136"/>
    </source>
</evidence>
<keyword evidence="13" id="KW-1185">Reference proteome</keyword>
<keyword evidence="3" id="KW-0813">Transport</keyword>
<evidence type="ECO:0000256" key="1">
    <source>
        <dbReference type="ARBA" id="ARBA00004141"/>
    </source>
</evidence>
<dbReference type="InterPro" id="IPR036837">
    <property type="entry name" value="Cation_efflux_CTD_sf"/>
</dbReference>
<evidence type="ECO:0000256" key="5">
    <source>
        <dbReference type="ARBA" id="ARBA00022906"/>
    </source>
</evidence>
<dbReference type="PANTHER" id="PTHR11562">
    <property type="entry name" value="CATION EFFLUX PROTEIN/ ZINC TRANSPORTER"/>
    <property type="match status" value="1"/>
</dbReference>
<feature type="transmembrane region" description="Helical" evidence="9">
    <location>
        <begin position="41"/>
        <end position="61"/>
    </location>
</feature>
<dbReference type="InterPro" id="IPR027469">
    <property type="entry name" value="Cation_efflux_TMD_sf"/>
</dbReference>
<proteinExistence type="inferred from homology"/>
<dbReference type="Pfam" id="PF16916">
    <property type="entry name" value="ZT_dimer"/>
    <property type="match status" value="1"/>
</dbReference>
<evidence type="ECO:0000256" key="4">
    <source>
        <dbReference type="ARBA" id="ARBA00022692"/>
    </source>
</evidence>
<organism evidence="12 13">
    <name type="scientific">Natronospira proteinivora</name>
    <dbReference type="NCBI Taxonomy" id="1807133"/>
    <lineage>
        <taxon>Bacteria</taxon>
        <taxon>Pseudomonadati</taxon>
        <taxon>Pseudomonadota</taxon>
        <taxon>Gammaproteobacteria</taxon>
        <taxon>Natronospirales</taxon>
        <taxon>Natronospiraceae</taxon>
        <taxon>Natronospira</taxon>
    </lineage>
</organism>
<feature type="domain" description="Cation efflux protein cytoplasmic" evidence="11">
    <location>
        <begin position="210"/>
        <end position="286"/>
    </location>
</feature>
<keyword evidence="6 9" id="KW-1133">Transmembrane helix</keyword>
<dbReference type="SUPFAM" id="SSF160240">
    <property type="entry name" value="Cation efflux protein cytoplasmic domain-like"/>
    <property type="match status" value="1"/>
</dbReference>
<keyword evidence="8 9" id="KW-0472">Membrane</keyword>
<dbReference type="EMBL" id="JALJYF010000002">
    <property type="protein sequence ID" value="MCP1727551.1"/>
    <property type="molecule type" value="Genomic_DNA"/>
</dbReference>
<evidence type="ECO:0000259" key="11">
    <source>
        <dbReference type="Pfam" id="PF16916"/>
    </source>
</evidence>
<dbReference type="Gene3D" id="1.20.1510.10">
    <property type="entry name" value="Cation efflux protein transmembrane domain"/>
    <property type="match status" value="1"/>
</dbReference>
<keyword evidence="4 9" id="KW-0812">Transmembrane</keyword>
<feature type="transmembrane region" description="Helical" evidence="9">
    <location>
        <begin position="15"/>
        <end position="35"/>
    </location>
</feature>
<dbReference type="Proteomes" id="UP001523550">
    <property type="component" value="Unassembled WGS sequence"/>
</dbReference>
<accession>A0ABT1G8B1</accession>
<evidence type="ECO:0000313" key="13">
    <source>
        <dbReference type="Proteomes" id="UP001523550"/>
    </source>
</evidence>
<keyword evidence="7" id="KW-0406">Ion transport</keyword>
<feature type="transmembrane region" description="Helical" evidence="9">
    <location>
        <begin position="115"/>
        <end position="137"/>
    </location>
</feature>
<dbReference type="NCBIfam" id="TIGR01297">
    <property type="entry name" value="CDF"/>
    <property type="match status" value="1"/>
</dbReference>
<name>A0ABT1G8B1_9GAMM</name>
<comment type="caution">
    <text evidence="12">The sequence shown here is derived from an EMBL/GenBank/DDBJ whole genome shotgun (WGS) entry which is preliminary data.</text>
</comment>
<dbReference type="InterPro" id="IPR050681">
    <property type="entry name" value="CDF/SLC30A"/>
</dbReference>
<sequence>MSGHQHHGMGHGRQLKIAAVVTGAYFFFELAVGLYTGSVMVLVDAAHTFSAVGGVVLALVARRIARRPASLSQTFGGQRAEIVGALMNGAALLVMALVAMIMGGMRLMSPIEIPAAPMFIVALVGMLTEIWLIALMFRSQKEDINTRGAFWHVVQTFLGSFGIIFAAGVIHFTGFMLIDPILGMLFGLMVLYAAWSILRESLSVLMEHAPEEPSVSEICEYLNALDGVRHVHHPHLWLLTSGKPIFSAHLRVDESLNLDQLDALLKRAKTALGERFSIYFSTLQLELSELDESEVAEIDVTGTGRESP</sequence>
<evidence type="ECO:0000256" key="7">
    <source>
        <dbReference type="ARBA" id="ARBA00023065"/>
    </source>
</evidence>